<evidence type="ECO:0000256" key="1">
    <source>
        <dbReference type="SAM" id="MobiDB-lite"/>
    </source>
</evidence>
<sequence>MAINKLPRLRQRTSAESQADLPLDRGPTTMTALFFLDPDRPCVVDDSTWSDVSAPAVTGRPIIRACDEAATIERVSFEPKSGDDGFDNVEDIDRDAVRGSDHAEGIAAIAIDGVAKFPVAHRFPHADRIGPKTPHWTTDIRQIGSAKAAAASRAATGKGRAAR</sequence>
<name>A0A9X2KGG3_9HYPH</name>
<evidence type="ECO:0000313" key="3">
    <source>
        <dbReference type="Proteomes" id="UP001155220"/>
    </source>
</evidence>
<dbReference type="EMBL" id="JALHBS010000086">
    <property type="protein sequence ID" value="MCP3056260.1"/>
    <property type="molecule type" value="Genomic_DNA"/>
</dbReference>
<dbReference type="AlphaFoldDB" id="A0A9X2KGG3"/>
<protein>
    <submittedName>
        <fullName evidence="2">Uncharacterized protein</fullName>
    </submittedName>
</protein>
<feature type="region of interest" description="Disordered" evidence="1">
    <location>
        <begin position="1"/>
        <end position="24"/>
    </location>
</feature>
<accession>A0A9X2KGG3</accession>
<gene>
    <name evidence="2" type="ORF">MJ956_14065</name>
</gene>
<reference evidence="2" key="1">
    <citation type="submission" date="2022-03" db="EMBL/GenBank/DDBJ databases">
        <title>Aurantimonas Liuensis sp. Nov., isolated from the hadal seawater of the Mariana Trench.</title>
        <authorList>
            <person name="Liu R."/>
        </authorList>
    </citation>
    <scope>NUCLEOTIDE SEQUENCE</scope>
    <source>
        <strain evidence="2">LRZ36</strain>
    </source>
</reference>
<evidence type="ECO:0000313" key="2">
    <source>
        <dbReference type="EMBL" id="MCP3056260.1"/>
    </source>
</evidence>
<dbReference type="RefSeq" id="WP_253965071.1">
    <property type="nucleotide sequence ID" value="NZ_JALHBS010000086.1"/>
</dbReference>
<keyword evidence="3" id="KW-1185">Reference proteome</keyword>
<comment type="caution">
    <text evidence="2">The sequence shown here is derived from an EMBL/GenBank/DDBJ whole genome shotgun (WGS) entry which is preliminary data.</text>
</comment>
<organism evidence="2 3">
    <name type="scientific">Aurantimonas marianensis</name>
    <dbReference type="NCBI Taxonomy" id="2920428"/>
    <lineage>
        <taxon>Bacteria</taxon>
        <taxon>Pseudomonadati</taxon>
        <taxon>Pseudomonadota</taxon>
        <taxon>Alphaproteobacteria</taxon>
        <taxon>Hyphomicrobiales</taxon>
        <taxon>Aurantimonadaceae</taxon>
        <taxon>Aurantimonas</taxon>
    </lineage>
</organism>
<proteinExistence type="predicted"/>
<dbReference type="Proteomes" id="UP001155220">
    <property type="component" value="Unassembled WGS sequence"/>
</dbReference>